<evidence type="ECO:0000313" key="3">
    <source>
        <dbReference type="EMBL" id="TFY53481.1"/>
    </source>
</evidence>
<reference evidence="3 4" key="1">
    <citation type="submission" date="2019-01" db="EMBL/GenBank/DDBJ databases">
        <title>Genome sequencing of the rare red list fungi Fomitopsis rosea.</title>
        <authorList>
            <person name="Buettner E."/>
            <person name="Kellner H."/>
        </authorList>
    </citation>
    <scope>NUCLEOTIDE SEQUENCE [LARGE SCALE GENOMIC DNA]</scope>
    <source>
        <strain evidence="3 4">DSM 105464</strain>
    </source>
</reference>
<comment type="caution">
    <text evidence="3">The sequence shown here is derived from an EMBL/GenBank/DDBJ whole genome shotgun (WGS) entry which is preliminary data.</text>
</comment>
<feature type="compositionally biased region" description="Acidic residues" evidence="1">
    <location>
        <begin position="69"/>
        <end position="78"/>
    </location>
</feature>
<dbReference type="Proteomes" id="UP000298390">
    <property type="component" value="Unassembled WGS sequence"/>
</dbReference>
<proteinExistence type="predicted"/>
<feature type="region of interest" description="Disordered" evidence="1">
    <location>
        <begin position="58"/>
        <end position="90"/>
    </location>
</feature>
<evidence type="ECO:0000313" key="4">
    <source>
        <dbReference type="Proteomes" id="UP000298390"/>
    </source>
</evidence>
<accession>A0A4Y9XWG7</accession>
<keyword evidence="2" id="KW-0732">Signal</keyword>
<organism evidence="3 4">
    <name type="scientific">Rhodofomes roseus</name>
    <dbReference type="NCBI Taxonomy" id="34475"/>
    <lineage>
        <taxon>Eukaryota</taxon>
        <taxon>Fungi</taxon>
        <taxon>Dikarya</taxon>
        <taxon>Basidiomycota</taxon>
        <taxon>Agaricomycotina</taxon>
        <taxon>Agaricomycetes</taxon>
        <taxon>Polyporales</taxon>
        <taxon>Rhodofomes</taxon>
    </lineage>
</organism>
<sequence length="90" mass="9079">MQFKHIALLAIAFLPFAVGVASAPVPAAAAVGEDGVLMPRAKCTVGFTYKYSCGSLEEGSGAETTPADEASDVEDTPAIEDVSGSAEDSA</sequence>
<name>A0A4Y9XWG7_9APHY</name>
<evidence type="ECO:0000256" key="2">
    <source>
        <dbReference type="SAM" id="SignalP"/>
    </source>
</evidence>
<dbReference type="EMBL" id="SEKV01000815">
    <property type="protein sequence ID" value="TFY53481.1"/>
    <property type="molecule type" value="Genomic_DNA"/>
</dbReference>
<feature type="signal peptide" evidence="2">
    <location>
        <begin position="1"/>
        <end position="22"/>
    </location>
</feature>
<gene>
    <name evidence="3" type="ORF">EVJ58_g9429</name>
</gene>
<feature type="chain" id="PRO_5021359691" evidence="2">
    <location>
        <begin position="23"/>
        <end position="90"/>
    </location>
</feature>
<dbReference type="AlphaFoldDB" id="A0A4Y9XWG7"/>
<protein>
    <submittedName>
        <fullName evidence="3">Uncharacterized protein</fullName>
    </submittedName>
</protein>
<evidence type="ECO:0000256" key="1">
    <source>
        <dbReference type="SAM" id="MobiDB-lite"/>
    </source>
</evidence>